<keyword evidence="5" id="KW-0732">Signal</keyword>
<keyword evidence="4" id="KW-0472">Membrane</keyword>
<evidence type="ECO:0000259" key="7">
    <source>
        <dbReference type="PROSITE" id="PS50215"/>
    </source>
</evidence>
<dbReference type="SUPFAM" id="SSF55486">
    <property type="entry name" value="Metalloproteases ('zincins'), catalytic domain"/>
    <property type="match status" value="1"/>
</dbReference>
<dbReference type="SUPFAM" id="SSF57552">
    <property type="entry name" value="Blood coagulation inhibitor (disintegrin)"/>
    <property type="match status" value="1"/>
</dbReference>
<dbReference type="Pfam" id="PF16698">
    <property type="entry name" value="ADAM17_MPD"/>
    <property type="match status" value="1"/>
</dbReference>
<evidence type="ECO:0000313" key="9">
    <source>
        <dbReference type="Proteomes" id="UP000005408"/>
    </source>
</evidence>
<evidence type="ECO:0000256" key="2">
    <source>
        <dbReference type="PROSITE-ProRule" id="PRU00276"/>
    </source>
</evidence>
<dbReference type="PANTHER" id="PTHR45702">
    <property type="entry name" value="ADAM10/ADAM17 METALLOPEPTIDASE FAMILY MEMBER"/>
    <property type="match status" value="1"/>
</dbReference>
<feature type="transmembrane region" description="Helical" evidence="4">
    <location>
        <begin position="643"/>
        <end position="664"/>
    </location>
</feature>
<feature type="compositionally biased region" description="Polar residues" evidence="3">
    <location>
        <begin position="721"/>
        <end position="735"/>
    </location>
</feature>
<reference evidence="8" key="1">
    <citation type="submission" date="2022-08" db="UniProtKB">
        <authorList>
            <consortium name="EnsemblMetazoa"/>
        </authorList>
    </citation>
    <scope>IDENTIFICATION</scope>
    <source>
        <strain evidence="8">05x7-T-G4-1.051#20</strain>
    </source>
</reference>
<dbReference type="InterPro" id="IPR032029">
    <property type="entry name" value="ADAM17_MPD"/>
</dbReference>
<dbReference type="Gene3D" id="4.10.70.10">
    <property type="entry name" value="Disintegrin domain"/>
    <property type="match status" value="1"/>
</dbReference>
<dbReference type="GO" id="GO:0004222">
    <property type="term" value="F:metalloendopeptidase activity"/>
    <property type="evidence" value="ECO:0007669"/>
    <property type="project" value="InterPro"/>
</dbReference>
<dbReference type="AlphaFoldDB" id="A0A8W8KVJ1"/>
<dbReference type="EnsemblMetazoa" id="G25142.1">
    <property type="protein sequence ID" value="G25142.1:cds"/>
    <property type="gene ID" value="G25142"/>
</dbReference>
<dbReference type="GO" id="GO:0006509">
    <property type="term" value="P:membrane protein ectodomain proteolysis"/>
    <property type="evidence" value="ECO:0007669"/>
    <property type="project" value="TreeGrafter"/>
</dbReference>
<keyword evidence="1" id="KW-1015">Disulfide bond</keyword>
<dbReference type="GO" id="GO:0007219">
    <property type="term" value="P:Notch signaling pathway"/>
    <property type="evidence" value="ECO:0007669"/>
    <property type="project" value="TreeGrafter"/>
</dbReference>
<dbReference type="InterPro" id="IPR001762">
    <property type="entry name" value="Disintegrin_dom"/>
</dbReference>
<dbReference type="InterPro" id="IPR001590">
    <property type="entry name" value="Peptidase_M12B"/>
</dbReference>
<evidence type="ECO:0000256" key="5">
    <source>
        <dbReference type="SAM" id="SignalP"/>
    </source>
</evidence>
<evidence type="ECO:0000256" key="4">
    <source>
        <dbReference type="SAM" id="Phobius"/>
    </source>
</evidence>
<dbReference type="Pfam" id="PF00200">
    <property type="entry name" value="Disintegrin"/>
    <property type="match status" value="1"/>
</dbReference>
<protein>
    <recommendedName>
        <fullName evidence="10">ADAM 17-like protease</fullName>
    </recommendedName>
</protein>
<dbReference type="Pfam" id="PF13688">
    <property type="entry name" value="Reprolysin_5"/>
    <property type="match status" value="1"/>
</dbReference>
<proteinExistence type="predicted"/>
<evidence type="ECO:0000259" key="6">
    <source>
        <dbReference type="PROSITE" id="PS50214"/>
    </source>
</evidence>
<dbReference type="InterPro" id="IPR024079">
    <property type="entry name" value="MetalloPept_cat_dom_sf"/>
</dbReference>
<dbReference type="GO" id="GO:0005886">
    <property type="term" value="C:plasma membrane"/>
    <property type="evidence" value="ECO:0007669"/>
    <property type="project" value="TreeGrafter"/>
</dbReference>
<dbReference type="Gene3D" id="3.40.390.10">
    <property type="entry name" value="Collagenase (Catalytic Domain)"/>
    <property type="match status" value="1"/>
</dbReference>
<name>A0A8W8KVJ1_MAGGI</name>
<dbReference type="PROSITE" id="PS50215">
    <property type="entry name" value="ADAM_MEPRO"/>
    <property type="match status" value="1"/>
</dbReference>
<evidence type="ECO:0000313" key="8">
    <source>
        <dbReference type="EnsemblMetazoa" id="G25142.1:cds"/>
    </source>
</evidence>
<organism evidence="8 9">
    <name type="scientific">Magallana gigas</name>
    <name type="common">Pacific oyster</name>
    <name type="synonym">Crassostrea gigas</name>
    <dbReference type="NCBI Taxonomy" id="29159"/>
    <lineage>
        <taxon>Eukaryota</taxon>
        <taxon>Metazoa</taxon>
        <taxon>Spiralia</taxon>
        <taxon>Lophotrochozoa</taxon>
        <taxon>Mollusca</taxon>
        <taxon>Bivalvia</taxon>
        <taxon>Autobranchia</taxon>
        <taxon>Pteriomorphia</taxon>
        <taxon>Ostreida</taxon>
        <taxon>Ostreoidea</taxon>
        <taxon>Ostreidae</taxon>
        <taxon>Magallana</taxon>
    </lineage>
</organism>
<sequence length="735" mass="80655">MACLSVITLIVHISVVIGQVSGDLTQTLRQYDSVTDFEIHSISERDVSGMSVPRKRVKFAGNKRNYSVILKPVTGLFADDLKTVFDDGNGRRKSFMFNKNNFFEGVLEGDKKSNVHAYFDEDDTMTATISSEGEDIVVEPEWRHMRSKKKSSGMIMYSVKDMKWPNTGANSSGYNFCGATHENGKHDSKEIMFSKHMEDNNHHRTKRASNVNCRLITVADYKFFQSMGNSNKYTTANYMASVIAKANLIYKSTNFGGYSGLGFLISEMIIHTSPTVVSGGVFHYNMENGPWRSNSKGLLDSFSSLANQWSDFCLAHLFTHQPFDNNVLGLAYIAGSRASDIGGLCSPLTYLNGVQVSLNTGFTSTMYSSGSTVLSRQAELVTAHGHNWGSEHDPTSGDCAPFFFGGKYLMYPYSVSGDDSNNDKFSSCSINYISRVLSTKIGCLSGSVAESLCGNGRIDQGEQCDGGYLGKFGLDECCNQDCTLNSFKSAVCTPANYGCCSSSCQIQSANVFCNGAEKCKQNSFCDGTSLSCPVGANKPHGTVCPGGFCNAGNCQPFCEFAGLTSCACSDVANSCRRCCFSSVAGTCSPYNSTVYLPNGSPCSTGYCSGGVCVETDPSLSERFFELLDKISIDFLAETFKTNMVAIIQAFSLVLFIPLSCVVWCRDRQKQKLLRKEMNAKCRFDRTLTFDEDKRQVKKKKKMPPKLVPAPPEAVHYRMGSRSGSRKNQITPHPRY</sequence>
<dbReference type="PANTHER" id="PTHR45702:SF6">
    <property type="entry name" value="DISINTEGRIN AND METALLOPROTEINASE DOMAIN-CONTAINING PROTEIN 17"/>
    <property type="match status" value="1"/>
</dbReference>
<feature type="signal peptide" evidence="5">
    <location>
        <begin position="1"/>
        <end position="18"/>
    </location>
</feature>
<feature type="region of interest" description="Disordered" evidence="3">
    <location>
        <begin position="694"/>
        <end position="735"/>
    </location>
</feature>
<dbReference type="PROSITE" id="PS50214">
    <property type="entry name" value="DISINTEGRIN_2"/>
    <property type="match status" value="1"/>
</dbReference>
<feature type="domain" description="Disintegrin" evidence="6">
    <location>
        <begin position="450"/>
        <end position="540"/>
    </location>
</feature>
<dbReference type="FunFam" id="4.10.70.10:FF:000003">
    <property type="entry name" value="Disintegrin and metalloproteinase domain-containing protein 17"/>
    <property type="match status" value="1"/>
</dbReference>
<evidence type="ECO:0000256" key="3">
    <source>
        <dbReference type="SAM" id="MobiDB-lite"/>
    </source>
</evidence>
<accession>A0A8W8KVJ1</accession>
<dbReference type="InterPro" id="IPR036436">
    <property type="entry name" value="Disintegrin_dom_sf"/>
</dbReference>
<comment type="caution">
    <text evidence="2">Lacks conserved residue(s) required for the propagation of feature annotation.</text>
</comment>
<feature type="domain" description="Peptidase M12B" evidence="7">
    <location>
        <begin position="211"/>
        <end position="438"/>
    </location>
</feature>
<dbReference type="SMART" id="SM00050">
    <property type="entry name" value="DISIN"/>
    <property type="match status" value="1"/>
</dbReference>
<keyword evidence="4" id="KW-0812">Transmembrane</keyword>
<dbReference type="InterPro" id="IPR051489">
    <property type="entry name" value="ADAM_Metalloproteinase"/>
</dbReference>
<keyword evidence="4" id="KW-1133">Transmembrane helix</keyword>
<evidence type="ECO:0000256" key="1">
    <source>
        <dbReference type="ARBA" id="ARBA00023157"/>
    </source>
</evidence>
<dbReference type="Proteomes" id="UP000005408">
    <property type="component" value="Unassembled WGS sequence"/>
</dbReference>
<keyword evidence="9" id="KW-1185">Reference proteome</keyword>
<feature type="chain" id="PRO_5036490655" description="ADAM 17-like protease" evidence="5">
    <location>
        <begin position="19"/>
        <end position="735"/>
    </location>
</feature>
<dbReference type="Gene3D" id="4.10.70.30">
    <property type="match status" value="1"/>
</dbReference>
<dbReference type="CDD" id="cd14246">
    <property type="entry name" value="ADAM17_MPD"/>
    <property type="match status" value="1"/>
</dbReference>
<evidence type="ECO:0008006" key="10">
    <source>
        <dbReference type="Google" id="ProtNLM"/>
    </source>
</evidence>